<dbReference type="InterPro" id="IPR001387">
    <property type="entry name" value="Cro/C1-type_HTH"/>
</dbReference>
<evidence type="ECO:0000259" key="2">
    <source>
        <dbReference type="PROSITE" id="PS50943"/>
    </source>
</evidence>
<evidence type="ECO:0000313" key="3">
    <source>
        <dbReference type="EMBL" id="MDX8441638.1"/>
    </source>
</evidence>
<dbReference type="Gene3D" id="1.10.260.40">
    <property type="entry name" value="lambda repressor-like DNA-binding domains"/>
    <property type="match status" value="1"/>
</dbReference>
<dbReference type="SMART" id="SM00530">
    <property type="entry name" value="HTH_XRE"/>
    <property type="match status" value="1"/>
</dbReference>
<dbReference type="EMBL" id="JAVIIS010000027">
    <property type="protein sequence ID" value="MDX8441638.1"/>
    <property type="molecule type" value="Genomic_DNA"/>
</dbReference>
<accession>A0ABU4X2A5</accession>
<dbReference type="Pfam" id="PF01381">
    <property type="entry name" value="HTH_3"/>
    <property type="match status" value="1"/>
</dbReference>
<dbReference type="PROSITE" id="PS50943">
    <property type="entry name" value="HTH_CROC1"/>
    <property type="match status" value="1"/>
</dbReference>
<dbReference type="PANTHER" id="PTHR46558:SF11">
    <property type="entry name" value="HTH-TYPE TRANSCRIPTIONAL REGULATOR XRE"/>
    <property type="match status" value="1"/>
</dbReference>
<feature type="domain" description="HTH cro/C1-type" evidence="2">
    <location>
        <begin position="16"/>
        <end position="70"/>
    </location>
</feature>
<protein>
    <submittedName>
        <fullName evidence="3">Helix-turn-helix transcriptional regulator</fullName>
    </submittedName>
</protein>
<dbReference type="RefSeq" id="WP_320215603.1">
    <property type="nucleotide sequence ID" value="NZ_JAVIIS010000027.1"/>
</dbReference>
<evidence type="ECO:0000256" key="1">
    <source>
        <dbReference type="ARBA" id="ARBA00023125"/>
    </source>
</evidence>
<proteinExistence type="predicted"/>
<dbReference type="SUPFAM" id="SSF47413">
    <property type="entry name" value="lambda repressor-like DNA-binding domains"/>
    <property type="match status" value="1"/>
</dbReference>
<keyword evidence="1" id="KW-0238">DNA-binding</keyword>
<gene>
    <name evidence="3" type="ORF">RFM51_18770</name>
</gene>
<sequence length="292" mass="33448">MTPPQLSNEEHVALCLRELRTRLRITQKDLAKDMGTTPQIVSRWEKGKQPFSVEQMSDLCMTLNCMTDQLLGRDNGLEEWANCSANSGTDVQYGTLKVKTTVGTRKYPINEYARTSILCQLRLLNNIPSNHNNRQWIYCTSLNNKIVIINPACVKSIDMVGDDAEAIPQYYRPEVYRAFDDLDVGEISEKLRDECQIIIAEIGEEEAMRMVSYVRVTYDNGEDEWNFLDGGSATTFFGLEAATFDIPQCTFAKIEEEGYYWARYANLDHVAVMEIPSDLYHKLTRNRPNARQ</sequence>
<organism evidence="3 4">
    <name type="scientific">Mesorhizobium australafricanum</name>
    <dbReference type="NCBI Taxonomy" id="3072311"/>
    <lineage>
        <taxon>Bacteria</taxon>
        <taxon>Pseudomonadati</taxon>
        <taxon>Pseudomonadota</taxon>
        <taxon>Alphaproteobacteria</taxon>
        <taxon>Hyphomicrobiales</taxon>
        <taxon>Phyllobacteriaceae</taxon>
        <taxon>Mesorhizobium</taxon>
    </lineage>
</organism>
<keyword evidence="4" id="KW-1185">Reference proteome</keyword>
<reference evidence="3 4" key="1">
    <citation type="submission" date="2023-08" db="EMBL/GenBank/DDBJ databases">
        <title>Implementing the SeqCode for naming new Mesorhizobium species isolated from Vachellia karroo root nodules.</title>
        <authorList>
            <person name="Van Lill M."/>
        </authorList>
    </citation>
    <scope>NUCLEOTIDE SEQUENCE [LARGE SCALE GENOMIC DNA]</scope>
    <source>
        <strain evidence="3 4">VK3E</strain>
    </source>
</reference>
<dbReference type="Proteomes" id="UP001272097">
    <property type="component" value="Unassembled WGS sequence"/>
</dbReference>
<dbReference type="CDD" id="cd00093">
    <property type="entry name" value="HTH_XRE"/>
    <property type="match status" value="1"/>
</dbReference>
<dbReference type="PANTHER" id="PTHR46558">
    <property type="entry name" value="TRACRIPTIONAL REGULATORY PROTEIN-RELATED-RELATED"/>
    <property type="match status" value="1"/>
</dbReference>
<evidence type="ECO:0000313" key="4">
    <source>
        <dbReference type="Proteomes" id="UP001272097"/>
    </source>
</evidence>
<dbReference type="InterPro" id="IPR010982">
    <property type="entry name" value="Lambda_DNA-bd_dom_sf"/>
</dbReference>
<name>A0ABU4X2A5_9HYPH</name>
<comment type="caution">
    <text evidence="3">The sequence shown here is derived from an EMBL/GenBank/DDBJ whole genome shotgun (WGS) entry which is preliminary data.</text>
</comment>